<dbReference type="Pfam" id="PF00271">
    <property type="entry name" value="Helicase_C"/>
    <property type="match status" value="1"/>
</dbReference>
<gene>
    <name evidence="3" type="ORF">KDH_65980</name>
</gene>
<protein>
    <submittedName>
        <fullName evidence="3">Helicase</fullName>
    </submittedName>
</protein>
<dbReference type="InterPro" id="IPR027417">
    <property type="entry name" value="P-loop_NTPase"/>
</dbReference>
<evidence type="ECO:0000256" key="1">
    <source>
        <dbReference type="SAM" id="MobiDB-lite"/>
    </source>
</evidence>
<keyword evidence="4" id="KW-1185">Reference proteome</keyword>
<evidence type="ECO:0000313" key="4">
    <source>
        <dbReference type="Proteomes" id="UP001344906"/>
    </source>
</evidence>
<dbReference type="Proteomes" id="UP001344906">
    <property type="component" value="Unassembled WGS sequence"/>
</dbReference>
<accession>A0ABQ6FZS8</accession>
<keyword evidence="3" id="KW-0547">Nucleotide-binding</keyword>
<comment type="caution">
    <text evidence="3">The sequence shown here is derived from an EMBL/GenBank/DDBJ whole genome shotgun (WGS) entry which is preliminary data.</text>
</comment>
<dbReference type="CDD" id="cd18785">
    <property type="entry name" value="SF2_C"/>
    <property type="match status" value="1"/>
</dbReference>
<dbReference type="RefSeq" id="WP_338256576.1">
    <property type="nucleotide sequence ID" value="NZ_BSRI01000002.1"/>
</dbReference>
<name>A0ABQ6FZS8_9CHLR</name>
<keyword evidence="3" id="KW-0347">Helicase</keyword>
<dbReference type="SMART" id="SM00490">
    <property type="entry name" value="HELICc"/>
    <property type="match status" value="1"/>
</dbReference>
<dbReference type="SUPFAM" id="SSF52540">
    <property type="entry name" value="P-loop containing nucleoside triphosphate hydrolases"/>
    <property type="match status" value="1"/>
</dbReference>
<feature type="compositionally biased region" description="Polar residues" evidence="1">
    <location>
        <begin position="230"/>
        <end position="239"/>
    </location>
</feature>
<feature type="region of interest" description="Disordered" evidence="1">
    <location>
        <begin position="219"/>
        <end position="239"/>
    </location>
</feature>
<dbReference type="Gene3D" id="3.40.50.300">
    <property type="entry name" value="P-loop containing nucleotide triphosphate hydrolases"/>
    <property type="match status" value="1"/>
</dbReference>
<dbReference type="NCBIfam" id="NF038325">
    <property type="entry name" value="DISARM_DrmAS"/>
    <property type="match status" value="1"/>
</dbReference>
<dbReference type="EMBL" id="BSRI01000002">
    <property type="protein sequence ID" value="GLV59773.1"/>
    <property type="molecule type" value="Genomic_DNA"/>
</dbReference>
<dbReference type="GO" id="GO:0004386">
    <property type="term" value="F:helicase activity"/>
    <property type="evidence" value="ECO:0007669"/>
    <property type="project" value="UniProtKB-KW"/>
</dbReference>
<feature type="region of interest" description="Disordered" evidence="1">
    <location>
        <begin position="1273"/>
        <end position="1294"/>
    </location>
</feature>
<proteinExistence type="predicted"/>
<evidence type="ECO:0000313" key="3">
    <source>
        <dbReference type="EMBL" id="GLV59773.1"/>
    </source>
</evidence>
<reference evidence="3 4" key="1">
    <citation type="submission" date="2023-02" db="EMBL/GenBank/DDBJ databases">
        <title>Dictyobacter halimunensis sp. nov., a new member of the class Ktedonobacteria from forest soil in a geothermal area.</title>
        <authorList>
            <person name="Rachmania M.K."/>
            <person name="Ningsih F."/>
            <person name="Sakai Y."/>
            <person name="Yabe S."/>
            <person name="Yokota A."/>
            <person name="Sjamsuridzal W."/>
        </authorList>
    </citation>
    <scope>NUCLEOTIDE SEQUENCE [LARGE SCALE GENOMIC DNA]</scope>
    <source>
        <strain evidence="3 4">S3.2.2.5</strain>
    </source>
</reference>
<organism evidence="3 4">
    <name type="scientific">Dictyobacter halimunensis</name>
    <dbReference type="NCBI Taxonomy" id="3026934"/>
    <lineage>
        <taxon>Bacteria</taxon>
        <taxon>Bacillati</taxon>
        <taxon>Chloroflexota</taxon>
        <taxon>Ktedonobacteria</taxon>
        <taxon>Ktedonobacterales</taxon>
        <taxon>Dictyobacteraceae</taxon>
        <taxon>Dictyobacter</taxon>
    </lineage>
</organism>
<sequence length="1294" mass="144111">MDTIRLGRELAAPGELARLNKLLRDGSIRLDWRDVEPTVSPAQLVPLLKGLDPSDHVEQLGAETLSDALAPIVVAAFKLAGDDREATVIGKPLEIPPTPHATSRPELWLPEDEVVVVEDEEIKSEDEVEMTKKVTSVTTGKVNQPELGGAILQGRVPTPYELRNELEDLLLRDLLGPAGGEEEEVDEFRVHDRYLVGILAPNEKAAPAEELDSQGTIESGVEEHGEPDTDASQKTSLSPSSIGMSFCVDHQTTHIQVTARWGQYIKAESQVKPEGRSRSTQIWKRVPRGGQPLTIQLRAGAIERIEPEPDEQPEVYLKGLVRRSANFWIVTLFLVNGQRILSKKTSDSFYLFQPEMSVAAPSGGPIFRRRPSELQKIYKEEDKALAMLYRKQVGFAIGHGVSVHAETLAEDSTSAYRLTTRIIPGYEVPRTEAPTERDLPGLAGLCLDMRTLAQAGVSELPDLLRPLLSTYSDWIDQQERRISDPREDLQPYQEAAHSAITNCRRTLRRIQQGIDLVSTDPQAASTFSFMNRAMWLQRIHTLLAEEKRSQSGKQLTDIDLPHNRSWRPFQLAFILLNIPALTDPTHEDRRAGKEALADLLWFPTGGGKTEAYLGLTAYTLGIRRLQGVVEGRSGEDGVAVIMRYTLRLLTLQQFQRAAALICACEIIRRGAPSTWGQTPFRLGLWVGQKSTPNTTDEAAEAINQAREASKYGGGGSGNPRQITHCPWCGQQIETGQDITVESYEKGRGRTLTYCSDPFGSCPFSRAKSSDEGIPVLVVDEEIYRLLPALLIATVDKFAQLPWKGETQMLFGQVDQRCERHGFRSPEIKDSDKHRPVGKHQLAHSYAHAPLRPPDLIIQDELHLISGPLGTLVGLYETAVDHLASWEVKGQRVRPKVIAATATIRQAGLQIEALFMRSVNIFPPQGLDVEDNFFSRQRKPGPDAPGRRYLGICANGRRMKAAQIRVYLSLLAGAQVLYTKYGAHADPWMTLVGYFNSMSELGGMRHLVDDDVSNRIWRMEQRGLANRSRPKVQELTSRVSSVDIPDVLSSLEQQFGIEGGPKPIDVLLATNMISVGVDVKRLGLMVVTGQPKTTSEYIQATSRVGRNAPGLVCTVYNWARPRDLSHYEQFEQYHATFYQHVEALSVTPFAPRALDRGLAALLVSLIRLNDQRFNKNDAAGEIGADPALIEQAIQVISQRAYEVAIESSERVQHDLQNLKSFWLKQANTHATLNYKQAKNGMLNLLKEPQRGKWEPFTCLNSMRNVEPAVQLLIDERKLGDPNDLDTEEDTSEETH</sequence>
<keyword evidence="3" id="KW-0067">ATP-binding</keyword>
<dbReference type="InterPro" id="IPR001650">
    <property type="entry name" value="Helicase_C-like"/>
</dbReference>
<dbReference type="PROSITE" id="PS51194">
    <property type="entry name" value="HELICASE_CTER"/>
    <property type="match status" value="1"/>
</dbReference>
<keyword evidence="3" id="KW-0378">Hydrolase</keyword>
<evidence type="ECO:0000259" key="2">
    <source>
        <dbReference type="PROSITE" id="PS51194"/>
    </source>
</evidence>
<feature type="domain" description="Helicase C-terminal" evidence="2">
    <location>
        <begin position="989"/>
        <end position="1144"/>
    </location>
</feature>
<feature type="compositionally biased region" description="Acidic residues" evidence="1">
    <location>
        <begin position="1281"/>
        <end position="1294"/>
    </location>
</feature>